<dbReference type="EMBL" id="CP002691">
    <property type="protein sequence ID" value="AEE48684.1"/>
    <property type="molecule type" value="Genomic_DNA"/>
</dbReference>
<sequence>MPKATLREKLRYRFENSLSHGPIAIIGWLALISFVVVVIAAIVLHFTGIGPAPDEKLSFAEAAWQSLMRALDSGAVGGDSGWVFRGIMLVVTIGGIFILSTLIGSISSGIDQSIEDLRKGKSMVLESNHTLILGYSSKIYSIISDLCIANENQKNPRIVILANQDKVEMEDDIRSKIPDTRNTKIIVRSGSPLEASDIQVVNPHEARSIIILSPEDIDNPDVHVIKAVLSLTNSKRRKKGQYHIVAEIKDPRNLEAAHLVGGEEAVYVLTSDLISRLTAQTCRQSGLSIVYTELLQFEGDEIYFSEEKMLWGKPYKDCLFAYEESCVIGVFTAGGQVLLNPKMDDVLQEGDKIIAISKDDDTIKLSEKTIAPAPESLLLKGTGSSAGVESTLILGWNKKGIRIIEELDNYVLPGSKVTLLADTEGIEADVNRFENLLKNIKVDLIQGDINNRATLEALNVETFDHIILLSYTENIEIQESDAKTLICLLHLRDLADKAGKDFSIVSEMLDIRNRELAEVSKADDFILSDKLLSLVLTQISENKALKKVYDILFESEGSEIYLKEVDQYVKTGIELDFYAVLESAARQGQTAIGYRIIQESQNEAKMYGVNLNPVKSQKIQFAKGDKIIVLGEV</sequence>
<dbReference type="Gene3D" id="3.40.50.720">
    <property type="entry name" value="NAD(P)-binding Rossmann-like Domain"/>
    <property type="match status" value="2"/>
</dbReference>
<dbReference type="GO" id="GO:0012505">
    <property type="term" value="C:endomembrane system"/>
    <property type="evidence" value="ECO:0007669"/>
    <property type="project" value="UniProtKB-SubCell"/>
</dbReference>
<dbReference type="Pfam" id="PF06241">
    <property type="entry name" value="Castor_Poll_mid"/>
    <property type="match status" value="1"/>
</dbReference>
<dbReference type="InterPro" id="IPR003148">
    <property type="entry name" value="RCK_N"/>
</dbReference>
<dbReference type="eggNOG" id="COG1226">
    <property type="taxonomic scope" value="Bacteria"/>
</dbReference>
<dbReference type="InterPro" id="IPR044849">
    <property type="entry name" value="CASTOR/POLLUX/SYM8-like"/>
</dbReference>
<organism evidence="11 12">
    <name type="scientific">Haliscomenobacter hydrossis (strain ATCC 27775 / DSM 1100 / LMG 10767 / O)</name>
    <dbReference type="NCBI Taxonomy" id="760192"/>
    <lineage>
        <taxon>Bacteria</taxon>
        <taxon>Pseudomonadati</taxon>
        <taxon>Bacteroidota</taxon>
        <taxon>Saprospiria</taxon>
        <taxon>Saprospirales</taxon>
        <taxon>Haliscomenobacteraceae</taxon>
        <taxon>Haliscomenobacter</taxon>
    </lineage>
</organism>
<comment type="subcellular location">
    <subcellularLocation>
        <location evidence="1">Endomembrane system</location>
        <topology evidence="1">Multi-pass membrane protein</topology>
    </subcellularLocation>
</comment>
<evidence type="ECO:0000256" key="4">
    <source>
        <dbReference type="ARBA" id="ARBA00022692"/>
    </source>
</evidence>
<keyword evidence="6" id="KW-0406">Ion transport</keyword>
<dbReference type="PANTHER" id="PTHR31563">
    <property type="entry name" value="ION CHANNEL POLLUX-RELATED"/>
    <property type="match status" value="1"/>
</dbReference>
<keyword evidence="7 9" id="KW-0472">Membrane</keyword>
<evidence type="ECO:0000256" key="1">
    <source>
        <dbReference type="ARBA" id="ARBA00004127"/>
    </source>
</evidence>
<gene>
    <name evidence="11" type="ordered locus">Halhy_0777</name>
</gene>
<dbReference type="GO" id="GO:0034220">
    <property type="term" value="P:monoatomic ion transmembrane transport"/>
    <property type="evidence" value="ECO:0007669"/>
    <property type="project" value="UniProtKB-KW"/>
</dbReference>
<name>F4L3T0_HALH1</name>
<keyword evidence="12" id="KW-1185">Reference proteome</keyword>
<evidence type="ECO:0000256" key="7">
    <source>
        <dbReference type="ARBA" id="ARBA00023136"/>
    </source>
</evidence>
<evidence type="ECO:0000256" key="3">
    <source>
        <dbReference type="ARBA" id="ARBA00022448"/>
    </source>
</evidence>
<dbReference type="STRING" id="760192.Halhy_0777"/>
<proteinExistence type="inferred from homology"/>
<dbReference type="InterPro" id="IPR010420">
    <property type="entry name" value="CASTOR/POLLUX/SYM8_dom"/>
</dbReference>
<dbReference type="SUPFAM" id="SSF51735">
    <property type="entry name" value="NAD(P)-binding Rossmann-fold domains"/>
    <property type="match status" value="1"/>
</dbReference>
<keyword evidence="8" id="KW-0407">Ion channel</keyword>
<dbReference type="InterPro" id="IPR036291">
    <property type="entry name" value="NAD(P)-bd_dom_sf"/>
</dbReference>
<dbReference type="AlphaFoldDB" id="F4L3T0"/>
<dbReference type="InterPro" id="IPR036721">
    <property type="entry name" value="RCK_C_sf"/>
</dbReference>
<dbReference type="PANTHER" id="PTHR31563:SF10">
    <property type="entry name" value="ION CHANNEL POLLUX-RELATED"/>
    <property type="match status" value="1"/>
</dbReference>
<evidence type="ECO:0000313" key="12">
    <source>
        <dbReference type="Proteomes" id="UP000008461"/>
    </source>
</evidence>
<dbReference type="Proteomes" id="UP000008461">
    <property type="component" value="Chromosome"/>
</dbReference>
<dbReference type="Pfam" id="PF02254">
    <property type="entry name" value="TrkA_N"/>
    <property type="match status" value="1"/>
</dbReference>
<evidence type="ECO:0000256" key="5">
    <source>
        <dbReference type="ARBA" id="ARBA00022989"/>
    </source>
</evidence>
<dbReference type="GO" id="GO:0006813">
    <property type="term" value="P:potassium ion transport"/>
    <property type="evidence" value="ECO:0007669"/>
    <property type="project" value="InterPro"/>
</dbReference>
<protein>
    <submittedName>
        <fullName evidence="11">TrkA-N domain protein</fullName>
    </submittedName>
</protein>
<evidence type="ECO:0000259" key="10">
    <source>
        <dbReference type="PROSITE" id="PS51201"/>
    </source>
</evidence>
<evidence type="ECO:0000256" key="9">
    <source>
        <dbReference type="SAM" id="Phobius"/>
    </source>
</evidence>
<dbReference type="KEGG" id="hhy:Halhy_0777"/>
<keyword evidence="5 9" id="KW-1133">Transmembrane helix</keyword>
<feature type="domain" description="RCK N-terminal" evidence="10">
    <location>
        <begin position="388"/>
        <end position="527"/>
    </location>
</feature>
<reference key="2">
    <citation type="submission" date="2011-04" db="EMBL/GenBank/DDBJ databases">
        <title>Complete sequence of chromosome of Haliscomenobacter hydrossis DSM 1100.</title>
        <authorList>
            <consortium name="US DOE Joint Genome Institute (JGI-PGF)"/>
            <person name="Lucas S."/>
            <person name="Han J."/>
            <person name="Lapidus A."/>
            <person name="Bruce D."/>
            <person name="Goodwin L."/>
            <person name="Pitluck S."/>
            <person name="Peters L."/>
            <person name="Kyrpides N."/>
            <person name="Mavromatis K."/>
            <person name="Ivanova N."/>
            <person name="Ovchinnikova G."/>
            <person name="Pagani I."/>
            <person name="Daligault H."/>
            <person name="Detter J.C."/>
            <person name="Han C."/>
            <person name="Land M."/>
            <person name="Hauser L."/>
            <person name="Markowitz V."/>
            <person name="Cheng J.-F."/>
            <person name="Hugenholtz P."/>
            <person name="Woyke T."/>
            <person name="Wu D."/>
            <person name="Verbarg S."/>
            <person name="Frueling A."/>
            <person name="Brambilla E."/>
            <person name="Klenk H.-P."/>
            <person name="Eisen J.A."/>
        </authorList>
    </citation>
    <scope>NUCLEOTIDE SEQUENCE</scope>
    <source>
        <strain>DSM 1100</strain>
    </source>
</reference>
<keyword evidence="4 9" id="KW-0812">Transmembrane</keyword>
<accession>F4L3T0</accession>
<reference evidence="11 12" key="1">
    <citation type="journal article" date="2011" name="Stand. Genomic Sci.">
        <title>Complete genome sequence of Haliscomenobacter hydrossis type strain (O).</title>
        <authorList>
            <consortium name="US DOE Joint Genome Institute (JGI-PGF)"/>
            <person name="Daligault H."/>
            <person name="Lapidus A."/>
            <person name="Zeytun A."/>
            <person name="Nolan M."/>
            <person name="Lucas S."/>
            <person name="Del Rio T.G."/>
            <person name="Tice H."/>
            <person name="Cheng J.F."/>
            <person name="Tapia R."/>
            <person name="Han C."/>
            <person name="Goodwin L."/>
            <person name="Pitluck S."/>
            <person name="Liolios K."/>
            <person name="Pagani I."/>
            <person name="Ivanova N."/>
            <person name="Huntemann M."/>
            <person name="Mavromatis K."/>
            <person name="Mikhailova N."/>
            <person name="Pati A."/>
            <person name="Chen A."/>
            <person name="Palaniappan K."/>
            <person name="Land M."/>
            <person name="Hauser L."/>
            <person name="Brambilla E.M."/>
            <person name="Rohde M."/>
            <person name="Verbarg S."/>
            <person name="Goker M."/>
            <person name="Bristow J."/>
            <person name="Eisen J.A."/>
            <person name="Markowitz V."/>
            <person name="Hugenholtz P."/>
            <person name="Kyrpides N.C."/>
            <person name="Klenk H.P."/>
            <person name="Woyke T."/>
        </authorList>
    </citation>
    <scope>NUCLEOTIDE SEQUENCE [LARGE SCALE GENOMIC DNA]</scope>
    <source>
        <strain evidence="12">ATCC 27775 / DSM 1100 / LMG 10767 / O</strain>
    </source>
</reference>
<evidence type="ECO:0000256" key="8">
    <source>
        <dbReference type="ARBA" id="ARBA00023303"/>
    </source>
</evidence>
<dbReference type="PROSITE" id="PS51201">
    <property type="entry name" value="RCK_N"/>
    <property type="match status" value="1"/>
</dbReference>
<feature type="transmembrane region" description="Helical" evidence="9">
    <location>
        <begin position="82"/>
        <end position="103"/>
    </location>
</feature>
<feature type="transmembrane region" description="Helical" evidence="9">
    <location>
        <begin position="21"/>
        <end position="46"/>
    </location>
</feature>
<keyword evidence="3" id="KW-0813">Transport</keyword>
<dbReference type="Pfam" id="PF22614">
    <property type="entry name" value="Slo-like_RCK"/>
    <property type="match status" value="1"/>
</dbReference>
<evidence type="ECO:0000256" key="2">
    <source>
        <dbReference type="ARBA" id="ARBA00008577"/>
    </source>
</evidence>
<evidence type="ECO:0000256" key="6">
    <source>
        <dbReference type="ARBA" id="ARBA00023065"/>
    </source>
</evidence>
<comment type="similarity">
    <text evidence="2">Belongs to the castor/pollux (TC 1.A.1.23) family.</text>
</comment>
<dbReference type="RefSeq" id="WP_013763248.1">
    <property type="nucleotide sequence ID" value="NC_015510.1"/>
</dbReference>
<evidence type="ECO:0000313" key="11">
    <source>
        <dbReference type="EMBL" id="AEE48684.1"/>
    </source>
</evidence>
<dbReference type="SUPFAM" id="SSF116726">
    <property type="entry name" value="TrkA C-terminal domain-like"/>
    <property type="match status" value="1"/>
</dbReference>
<dbReference type="HOGENOM" id="CLU_012980_1_1_10"/>